<keyword evidence="2" id="KW-0812">Transmembrane</keyword>
<dbReference type="EMBL" id="JAEACU010000003">
    <property type="protein sequence ID" value="KAH7536623.1"/>
    <property type="molecule type" value="Genomic_DNA"/>
</dbReference>
<evidence type="ECO:0000256" key="8">
    <source>
        <dbReference type="ARBA" id="ARBA00024209"/>
    </source>
</evidence>
<dbReference type="SMART" id="SM00184">
    <property type="entry name" value="RING"/>
    <property type="match status" value="1"/>
</dbReference>
<dbReference type="PANTHER" id="PTHR46539:SF1">
    <property type="entry name" value="E3 UBIQUITIN-PROTEIN LIGASE ATL42"/>
    <property type="match status" value="1"/>
</dbReference>
<reference evidence="12" key="1">
    <citation type="journal article" date="2021" name="Front. Plant Sci.">
        <title>Chromosome-Scale Genome Assembly for Chinese Sour Jujube and Insights Into Its Genome Evolution and Domestication Signature.</title>
        <authorList>
            <person name="Shen L.-Y."/>
            <person name="Luo H."/>
            <person name="Wang X.-L."/>
            <person name="Wang X.-M."/>
            <person name="Qiu X.-J."/>
            <person name="Liu H."/>
            <person name="Zhou S.-S."/>
            <person name="Jia K.-H."/>
            <person name="Nie S."/>
            <person name="Bao Y.-T."/>
            <person name="Zhang R.-G."/>
            <person name="Yun Q.-Z."/>
            <person name="Chai Y.-H."/>
            <person name="Lu J.-Y."/>
            <person name="Li Y."/>
            <person name="Zhao S.-W."/>
            <person name="Mao J.-F."/>
            <person name="Jia S.-G."/>
            <person name="Mao Y.-M."/>
        </authorList>
    </citation>
    <scope>NUCLEOTIDE SEQUENCE</scope>
    <source>
        <strain evidence="12">AT0</strain>
        <tissue evidence="12">Leaf</tissue>
    </source>
</reference>
<evidence type="ECO:0000256" key="3">
    <source>
        <dbReference type="ARBA" id="ARBA00022723"/>
    </source>
</evidence>
<keyword evidence="10" id="KW-0175">Coiled coil</keyword>
<proteinExistence type="inferred from homology"/>
<organism evidence="12 13">
    <name type="scientific">Ziziphus jujuba var. spinosa</name>
    <dbReference type="NCBI Taxonomy" id="714518"/>
    <lineage>
        <taxon>Eukaryota</taxon>
        <taxon>Viridiplantae</taxon>
        <taxon>Streptophyta</taxon>
        <taxon>Embryophyta</taxon>
        <taxon>Tracheophyta</taxon>
        <taxon>Spermatophyta</taxon>
        <taxon>Magnoliopsida</taxon>
        <taxon>eudicotyledons</taxon>
        <taxon>Gunneridae</taxon>
        <taxon>Pentapetalae</taxon>
        <taxon>rosids</taxon>
        <taxon>fabids</taxon>
        <taxon>Rosales</taxon>
        <taxon>Rhamnaceae</taxon>
        <taxon>Paliureae</taxon>
        <taxon>Ziziphus</taxon>
    </lineage>
</organism>
<keyword evidence="4 9" id="KW-0863">Zinc-finger</keyword>
<keyword evidence="6" id="KW-1133">Transmembrane helix</keyword>
<keyword evidence="5" id="KW-0862">Zinc</keyword>
<evidence type="ECO:0000256" key="7">
    <source>
        <dbReference type="ARBA" id="ARBA00023136"/>
    </source>
</evidence>
<evidence type="ECO:0000256" key="2">
    <source>
        <dbReference type="ARBA" id="ARBA00022692"/>
    </source>
</evidence>
<dbReference type="Pfam" id="PF13639">
    <property type="entry name" value="zf-RING_2"/>
    <property type="match status" value="1"/>
</dbReference>
<dbReference type="InterPro" id="IPR013083">
    <property type="entry name" value="Znf_RING/FYVE/PHD"/>
</dbReference>
<dbReference type="PANTHER" id="PTHR46539">
    <property type="entry name" value="E3 UBIQUITIN-PROTEIN LIGASE ATL42"/>
    <property type="match status" value="1"/>
</dbReference>
<dbReference type="GO" id="GO:0016020">
    <property type="term" value="C:membrane"/>
    <property type="evidence" value="ECO:0007669"/>
    <property type="project" value="UniProtKB-SubCell"/>
</dbReference>
<dbReference type="InterPro" id="IPR001841">
    <property type="entry name" value="Znf_RING"/>
</dbReference>
<evidence type="ECO:0000256" key="5">
    <source>
        <dbReference type="ARBA" id="ARBA00022833"/>
    </source>
</evidence>
<dbReference type="SUPFAM" id="SSF57850">
    <property type="entry name" value="RING/U-box"/>
    <property type="match status" value="1"/>
</dbReference>
<feature type="coiled-coil region" evidence="10">
    <location>
        <begin position="10"/>
        <end position="37"/>
    </location>
</feature>
<keyword evidence="3" id="KW-0479">Metal-binding</keyword>
<dbReference type="GO" id="GO:0008270">
    <property type="term" value="F:zinc ion binding"/>
    <property type="evidence" value="ECO:0007669"/>
    <property type="project" value="UniProtKB-KW"/>
</dbReference>
<dbReference type="Proteomes" id="UP000813462">
    <property type="component" value="Unassembled WGS sequence"/>
</dbReference>
<evidence type="ECO:0000256" key="10">
    <source>
        <dbReference type="SAM" id="Coils"/>
    </source>
</evidence>
<evidence type="ECO:0000256" key="1">
    <source>
        <dbReference type="ARBA" id="ARBA00004370"/>
    </source>
</evidence>
<evidence type="ECO:0000256" key="9">
    <source>
        <dbReference type="PROSITE-ProRule" id="PRU00175"/>
    </source>
</evidence>
<feature type="domain" description="RING-type" evidence="11">
    <location>
        <begin position="62"/>
        <end position="114"/>
    </location>
</feature>
<dbReference type="Gene3D" id="3.30.40.10">
    <property type="entry name" value="Zinc/RING finger domain, C3HC4 (zinc finger)"/>
    <property type="match status" value="1"/>
</dbReference>
<comment type="similarity">
    <text evidence="8">Belongs to the RING-type zinc finger family. ATL subfamily.</text>
</comment>
<dbReference type="AlphaFoldDB" id="A0A978VM48"/>
<sequence>MNPFMMSMMMQFMEMERKKKEEKLNKERKKMEEKIGKTKLIEQAVAEYNSSGKKGGEMGGCCSICLEDFSSDEGIHYHHDRDCDRLRRLPCRHVYHRNCVHEWLEKHTTCPLCRHPL</sequence>
<protein>
    <recommendedName>
        <fullName evidence="11">RING-type domain-containing protein</fullName>
    </recommendedName>
</protein>
<comment type="subcellular location">
    <subcellularLocation>
        <location evidence="1">Membrane</location>
    </subcellularLocation>
</comment>
<evidence type="ECO:0000256" key="4">
    <source>
        <dbReference type="ARBA" id="ARBA00022771"/>
    </source>
</evidence>
<accession>A0A978VM48</accession>
<name>A0A978VM48_ZIZJJ</name>
<dbReference type="PROSITE" id="PS50089">
    <property type="entry name" value="ZF_RING_2"/>
    <property type="match status" value="1"/>
</dbReference>
<evidence type="ECO:0000256" key="6">
    <source>
        <dbReference type="ARBA" id="ARBA00022989"/>
    </source>
</evidence>
<evidence type="ECO:0000313" key="12">
    <source>
        <dbReference type="EMBL" id="KAH7536623.1"/>
    </source>
</evidence>
<keyword evidence="7" id="KW-0472">Membrane</keyword>
<comment type="caution">
    <text evidence="12">The sequence shown here is derived from an EMBL/GenBank/DDBJ whole genome shotgun (WGS) entry which is preliminary data.</text>
</comment>
<evidence type="ECO:0000259" key="11">
    <source>
        <dbReference type="PROSITE" id="PS50089"/>
    </source>
</evidence>
<evidence type="ECO:0000313" key="13">
    <source>
        <dbReference type="Proteomes" id="UP000813462"/>
    </source>
</evidence>
<gene>
    <name evidence="12" type="ORF">FEM48_Zijuj03G0004300</name>
</gene>